<dbReference type="InterPro" id="IPR013783">
    <property type="entry name" value="Ig-like_fold"/>
</dbReference>
<sequence>MLNIDLPPDCYFIIQFYNYNFTPKFFLTRFFLTLFLICLISMKRLLFSYKKNVAISLCHRNFLLGLLFFLMLSFPVKSFSQTSSNEGSEFWVAFPTHEHDYYPDGTLGLPNLSIFITGSQSSSGKVSVGSFSQSFTVNASNVTEVKIPRDEAYIDISESDKTLTNKAIHITVDPGKPKIVVYAHIFAAQRSAASLIIPSEALGKSYTSVNFKSTGVGKNYIVLVATQPNTKIHLLKGNTDLVPGGVTLPKVNDVYEFTSEDDLTGTRVVSDVSECTSFAVFSGTSGSLISNGSCVTKTIDPLFQQCYPTKSLGYNYGLVPFSTQSTHFNHPVRTAGYHFRVVATEDGTHLTINRAPAITLNAGDFYSSELTGAVNSDSFIKADKPISVAQYALSQSCSNQLADNNTVGYSDPDMVILNPIEYNISNITIFSSSRENIREQYVNILIKTAVAASFRINGQKPAAAFKTMKNLAGYSYLQLDLSNYSGSTFNLKADEGFNAIAYGFGNVESYAYSAGTNLAGNHSLVAVRRADNTVIDSACVNDDYFFRLTLPYISTKIAWQMDANELTYYAINPPFTEIRQNGKPAYEYMLPRTAAYDIAGVHHIHIVPQYPLSECSNSATQDISEDFKVNDLPDVKIFAGEIECQNTVTFEDKTPLQKNIKQRIWDFGDPTGGGNNTATSQIAKHTYTRNGTYPVSLTVINTSGCESTKSVRVVITGNPSVGFNTAPVNCVNKPVLFTYTEPASGALKPIVWKWLFGDGDSTISRQNEQIYHSYKSAGVYQARLVVIGETGCPAYSEFKEVSVAKTPTGDFDFKDVCAGNAANFSYKGTPANDEKVTWDFGDSHSTSQNPNVTVSPQASHVYTLPGSYPVSMTISSLSGCETRIVKTIHIYNTAVTPNFSVENSCIGQKVSFKNTSGIESNTHIEKIEWYFDTELNPDKKETYIYPDINGPYFHTFPASAASLDKKVTVKLRIFVTDDCFYDVSKTFKLSTSPTISFDPIGDICENAAPIQLTQGKETSGLEGRGYYSGEGVTTDNFFDPMKAGIGSHLLTYNFISNDGCPNFASRQITVISEPVLTMPAAITITQGESVTLKPIVSGSALTFKWQPSDGLNYDNIAAPVARPTQNTIYTLTVSNGLCESQSTVSITVFKAIKPVNTFTPNADGVNDLWTIENIENYPQAIVQIFNRYGTELFHSIGYTRPWNGRYNDQEVPAGVYYYLIVPGKNHEKIAGYLTLLR</sequence>
<accession>A0A494VGW0</accession>
<dbReference type="InterPro" id="IPR000601">
    <property type="entry name" value="PKD_dom"/>
</dbReference>
<dbReference type="InterPro" id="IPR022409">
    <property type="entry name" value="PKD/Chitinase_dom"/>
</dbReference>
<feature type="domain" description="PKD" evidence="2">
    <location>
        <begin position="749"/>
        <end position="791"/>
    </location>
</feature>
<dbReference type="KEGG" id="muh:HYN43_000285"/>
<keyword evidence="1" id="KW-0812">Transmembrane</keyword>
<proteinExistence type="predicted"/>
<dbReference type="AlphaFoldDB" id="A0A494VGW0"/>
<dbReference type="Pfam" id="PF17517">
    <property type="entry name" value="IgGFc_binding"/>
    <property type="match status" value="1"/>
</dbReference>
<evidence type="ECO:0000313" key="3">
    <source>
        <dbReference type="EMBL" id="AYL93826.1"/>
    </source>
</evidence>
<gene>
    <name evidence="3" type="ORF">HYN43_000285</name>
</gene>
<dbReference type="Pfam" id="PF18911">
    <property type="entry name" value="PKD_4"/>
    <property type="match status" value="3"/>
</dbReference>
<reference evidence="3 4" key="1">
    <citation type="submission" date="2018-10" db="EMBL/GenBank/DDBJ databases">
        <title>Genome sequencing of Mucilaginibacter sp. HYN0043.</title>
        <authorList>
            <person name="Kim M."/>
            <person name="Yi H."/>
        </authorList>
    </citation>
    <scope>NUCLEOTIDE SEQUENCE [LARGE SCALE GENOMIC DNA]</scope>
    <source>
        <strain evidence="3 4">HYN0043</strain>
    </source>
</reference>
<feature type="transmembrane region" description="Helical" evidence="1">
    <location>
        <begin position="58"/>
        <end position="76"/>
    </location>
</feature>
<evidence type="ECO:0000256" key="1">
    <source>
        <dbReference type="SAM" id="Phobius"/>
    </source>
</evidence>
<dbReference type="SMART" id="SM00089">
    <property type="entry name" value="PKD"/>
    <property type="match status" value="4"/>
</dbReference>
<dbReference type="Proteomes" id="UP000270046">
    <property type="component" value="Chromosome"/>
</dbReference>
<evidence type="ECO:0000313" key="4">
    <source>
        <dbReference type="Proteomes" id="UP000270046"/>
    </source>
</evidence>
<keyword evidence="4" id="KW-1185">Reference proteome</keyword>
<feature type="transmembrane region" description="Helical" evidence="1">
    <location>
        <begin position="26"/>
        <end position="46"/>
    </location>
</feature>
<keyword evidence="1" id="KW-1133">Transmembrane helix</keyword>
<dbReference type="InterPro" id="IPR035234">
    <property type="entry name" value="IgGFc-bd_N"/>
</dbReference>
<organism evidence="3 4">
    <name type="scientific">Mucilaginibacter celer</name>
    <dbReference type="NCBI Taxonomy" id="2305508"/>
    <lineage>
        <taxon>Bacteria</taxon>
        <taxon>Pseudomonadati</taxon>
        <taxon>Bacteroidota</taxon>
        <taxon>Sphingobacteriia</taxon>
        <taxon>Sphingobacteriales</taxon>
        <taxon>Sphingobacteriaceae</taxon>
        <taxon>Mucilaginibacter</taxon>
    </lineage>
</organism>
<dbReference type="Pfam" id="PF13585">
    <property type="entry name" value="CHU_C"/>
    <property type="match status" value="1"/>
</dbReference>
<feature type="domain" description="PKD" evidence="2">
    <location>
        <begin position="828"/>
        <end position="879"/>
    </location>
</feature>
<evidence type="ECO:0000259" key="2">
    <source>
        <dbReference type="PROSITE" id="PS50093"/>
    </source>
</evidence>
<dbReference type="InterPro" id="IPR035986">
    <property type="entry name" value="PKD_dom_sf"/>
</dbReference>
<dbReference type="NCBIfam" id="TIGR04131">
    <property type="entry name" value="Bac_Flav_CTERM"/>
    <property type="match status" value="1"/>
</dbReference>
<dbReference type="EMBL" id="CP032869">
    <property type="protein sequence ID" value="AYL93826.1"/>
    <property type="molecule type" value="Genomic_DNA"/>
</dbReference>
<feature type="domain" description="PKD" evidence="2">
    <location>
        <begin position="665"/>
        <end position="720"/>
    </location>
</feature>
<dbReference type="PROSITE" id="PS50093">
    <property type="entry name" value="PKD"/>
    <property type="match status" value="3"/>
</dbReference>
<dbReference type="OrthoDB" id="7794186at2"/>
<name>A0A494VGW0_9SPHI</name>
<dbReference type="SUPFAM" id="SSF49299">
    <property type="entry name" value="PKD domain"/>
    <property type="match status" value="3"/>
</dbReference>
<protein>
    <submittedName>
        <fullName evidence="3">PKD domain-containing protein</fullName>
    </submittedName>
</protein>
<dbReference type="InterPro" id="IPR026341">
    <property type="entry name" value="T9SS_type_B"/>
</dbReference>
<dbReference type="Gene3D" id="2.60.40.10">
    <property type="entry name" value="Immunoglobulins"/>
    <property type="match status" value="3"/>
</dbReference>
<dbReference type="CDD" id="cd00146">
    <property type="entry name" value="PKD"/>
    <property type="match status" value="3"/>
</dbReference>
<keyword evidence="1" id="KW-0472">Membrane</keyword>